<sequence length="166" mass="19241">MPIYQKSHPSSRKKMNHLILLSVLTACIGLGGHQSSFDQTVNMPGTTEDMFYKDQPQLASSNISSWPPLVSPRSTMSLAVYTSVYYFLTYFYGNFGRYNVLSKAVCWLMTIYPIVTALTRFQFFNLLPYLSQLMPHILMFYTQRQEKTPVKLTRTLLLMRLFILKI</sequence>
<accession>A0ACC2TIC1</accession>
<dbReference type="EMBL" id="QTSX02002859">
    <property type="protein sequence ID" value="KAJ9074419.1"/>
    <property type="molecule type" value="Genomic_DNA"/>
</dbReference>
<dbReference type="Proteomes" id="UP001165960">
    <property type="component" value="Unassembled WGS sequence"/>
</dbReference>
<keyword evidence="2" id="KW-1185">Reference proteome</keyword>
<proteinExistence type="predicted"/>
<comment type="caution">
    <text evidence="1">The sequence shown here is derived from an EMBL/GenBank/DDBJ whole genome shotgun (WGS) entry which is preliminary data.</text>
</comment>
<gene>
    <name evidence="1" type="ORF">DSO57_1006678</name>
</gene>
<evidence type="ECO:0000313" key="1">
    <source>
        <dbReference type="EMBL" id="KAJ9074419.1"/>
    </source>
</evidence>
<evidence type="ECO:0000313" key="2">
    <source>
        <dbReference type="Proteomes" id="UP001165960"/>
    </source>
</evidence>
<name>A0ACC2TIC1_9FUNG</name>
<organism evidence="1 2">
    <name type="scientific">Entomophthora muscae</name>
    <dbReference type="NCBI Taxonomy" id="34485"/>
    <lineage>
        <taxon>Eukaryota</taxon>
        <taxon>Fungi</taxon>
        <taxon>Fungi incertae sedis</taxon>
        <taxon>Zoopagomycota</taxon>
        <taxon>Entomophthoromycotina</taxon>
        <taxon>Entomophthoromycetes</taxon>
        <taxon>Entomophthorales</taxon>
        <taxon>Entomophthoraceae</taxon>
        <taxon>Entomophthora</taxon>
    </lineage>
</organism>
<reference evidence="1" key="1">
    <citation type="submission" date="2022-04" db="EMBL/GenBank/DDBJ databases">
        <title>Genome of the entomopathogenic fungus Entomophthora muscae.</title>
        <authorList>
            <person name="Elya C."/>
            <person name="Lovett B.R."/>
            <person name="Lee E."/>
            <person name="Macias A.M."/>
            <person name="Hajek A.E."/>
            <person name="De Bivort B.L."/>
            <person name="Kasson M.T."/>
            <person name="De Fine Licht H.H."/>
            <person name="Stajich J.E."/>
        </authorList>
    </citation>
    <scope>NUCLEOTIDE SEQUENCE</scope>
    <source>
        <strain evidence="1">Berkeley</strain>
    </source>
</reference>
<protein>
    <submittedName>
        <fullName evidence="1">Uncharacterized protein</fullName>
    </submittedName>
</protein>